<dbReference type="SUPFAM" id="SSF55550">
    <property type="entry name" value="SH2 domain"/>
    <property type="match status" value="1"/>
</dbReference>
<accession>A0A914B4W2</accession>
<dbReference type="InterPro" id="IPR000980">
    <property type="entry name" value="SH2"/>
</dbReference>
<dbReference type="InterPro" id="IPR036860">
    <property type="entry name" value="SH2_dom_sf"/>
</dbReference>
<dbReference type="EnsemblMetazoa" id="XM_038215051.1">
    <property type="protein sequence ID" value="XP_038070979.1"/>
    <property type="gene ID" value="LOC119739915"/>
</dbReference>
<evidence type="ECO:0000313" key="7">
    <source>
        <dbReference type="Proteomes" id="UP000887568"/>
    </source>
</evidence>
<dbReference type="SUPFAM" id="SSF50729">
    <property type="entry name" value="PH domain-like"/>
    <property type="match status" value="1"/>
</dbReference>
<dbReference type="InterPro" id="IPR001849">
    <property type="entry name" value="PH_domain"/>
</dbReference>
<evidence type="ECO:0000259" key="4">
    <source>
        <dbReference type="PROSITE" id="PS50001"/>
    </source>
</evidence>
<reference evidence="6" key="1">
    <citation type="submission" date="2022-11" db="UniProtKB">
        <authorList>
            <consortium name="EnsemblMetazoa"/>
        </authorList>
    </citation>
    <scope>IDENTIFICATION</scope>
</reference>
<dbReference type="PROSITE" id="PS50003">
    <property type="entry name" value="PH_DOMAIN"/>
    <property type="match status" value="1"/>
</dbReference>
<dbReference type="PANTHER" id="PTHR15126:SF4">
    <property type="entry name" value="SH3 DOMAIN-BINDING PROTEIN 2"/>
    <property type="match status" value="1"/>
</dbReference>
<protein>
    <recommendedName>
        <fullName evidence="8">SH3 domain-binding protein 2</fullName>
    </recommendedName>
</protein>
<dbReference type="EnsemblMetazoa" id="XM_038215050.1">
    <property type="protein sequence ID" value="XP_038070978.1"/>
    <property type="gene ID" value="LOC119739915"/>
</dbReference>
<dbReference type="PANTHER" id="PTHR15126">
    <property type="entry name" value="SH3-BINDING"/>
    <property type="match status" value="1"/>
</dbReference>
<dbReference type="Proteomes" id="UP000887568">
    <property type="component" value="Unplaced"/>
</dbReference>
<dbReference type="SMART" id="SM00233">
    <property type="entry name" value="PH"/>
    <property type="match status" value="1"/>
</dbReference>
<dbReference type="OMA" id="QKPYGYT"/>
<dbReference type="OrthoDB" id="10254483at2759"/>
<feature type="region of interest" description="Disordered" evidence="3">
    <location>
        <begin position="303"/>
        <end position="345"/>
    </location>
</feature>
<dbReference type="GeneID" id="119739915"/>
<keyword evidence="1 2" id="KW-0727">SH2 domain</keyword>
<proteinExistence type="predicted"/>
<feature type="compositionally biased region" description="Basic and acidic residues" evidence="3">
    <location>
        <begin position="386"/>
        <end position="396"/>
    </location>
</feature>
<dbReference type="Pfam" id="PF00017">
    <property type="entry name" value="SH2"/>
    <property type="match status" value="1"/>
</dbReference>
<evidence type="ECO:0000259" key="5">
    <source>
        <dbReference type="PROSITE" id="PS50003"/>
    </source>
</evidence>
<dbReference type="Pfam" id="PF00169">
    <property type="entry name" value="PH"/>
    <property type="match status" value="1"/>
</dbReference>
<dbReference type="AlphaFoldDB" id="A0A914B4W2"/>
<evidence type="ECO:0000256" key="2">
    <source>
        <dbReference type="PROSITE-ProRule" id="PRU00191"/>
    </source>
</evidence>
<keyword evidence="7" id="KW-1185">Reference proteome</keyword>
<dbReference type="Gene3D" id="3.30.505.10">
    <property type="entry name" value="SH2 domain"/>
    <property type="match status" value="1"/>
</dbReference>
<organism evidence="6 7">
    <name type="scientific">Patiria miniata</name>
    <name type="common">Bat star</name>
    <name type="synonym">Asterina miniata</name>
    <dbReference type="NCBI Taxonomy" id="46514"/>
    <lineage>
        <taxon>Eukaryota</taxon>
        <taxon>Metazoa</taxon>
        <taxon>Echinodermata</taxon>
        <taxon>Eleutherozoa</taxon>
        <taxon>Asterozoa</taxon>
        <taxon>Asteroidea</taxon>
        <taxon>Valvatacea</taxon>
        <taxon>Valvatida</taxon>
        <taxon>Asterinidae</taxon>
        <taxon>Patiria</taxon>
    </lineage>
</organism>
<dbReference type="Gene3D" id="2.30.29.30">
    <property type="entry name" value="Pleckstrin-homology domain (PH domain)/Phosphotyrosine-binding domain (PTB)"/>
    <property type="match status" value="1"/>
</dbReference>
<evidence type="ECO:0008006" key="8">
    <source>
        <dbReference type="Google" id="ProtNLM"/>
    </source>
</evidence>
<evidence type="ECO:0000256" key="1">
    <source>
        <dbReference type="ARBA" id="ARBA00022999"/>
    </source>
</evidence>
<evidence type="ECO:0000256" key="3">
    <source>
        <dbReference type="SAM" id="MobiDB-lite"/>
    </source>
</evidence>
<dbReference type="InterPro" id="IPR011993">
    <property type="entry name" value="PH-like_dom_sf"/>
</dbReference>
<feature type="compositionally biased region" description="Pro residues" evidence="3">
    <location>
        <begin position="375"/>
        <end position="385"/>
    </location>
</feature>
<dbReference type="GO" id="GO:0007165">
    <property type="term" value="P:signal transduction"/>
    <property type="evidence" value="ECO:0007669"/>
    <property type="project" value="InterPro"/>
</dbReference>
<dbReference type="RefSeq" id="XP_038070979.1">
    <property type="nucleotide sequence ID" value="XM_038215051.1"/>
</dbReference>
<feature type="domain" description="PH" evidence="5">
    <location>
        <begin position="53"/>
        <end position="168"/>
    </location>
</feature>
<dbReference type="GO" id="GO:0017124">
    <property type="term" value="F:SH3 domain binding"/>
    <property type="evidence" value="ECO:0007669"/>
    <property type="project" value="TreeGrafter"/>
</dbReference>
<feature type="compositionally biased region" description="Pro residues" evidence="3">
    <location>
        <begin position="317"/>
        <end position="328"/>
    </location>
</feature>
<dbReference type="RefSeq" id="XP_038070978.1">
    <property type="nucleotide sequence ID" value="XM_038215050.1"/>
</dbReference>
<dbReference type="InterPro" id="IPR035848">
    <property type="entry name" value="SH3BP2"/>
</dbReference>
<name>A0A914B4W2_PATMI</name>
<dbReference type="SMART" id="SM00252">
    <property type="entry name" value="SH2"/>
    <property type="match status" value="1"/>
</dbReference>
<sequence length="528" mass="60045">MDPPHWQSGSGDSLRSVVSASSLPMMDEDNNYMQCLSQQQLENISVTDILKENYEHNGFLYKRAQEKVTDQLTELISPSLLSKWQLRYVILYNEFVLYYKNEKCARPKGVFSLRGYNRVLRAEDMTSANQQWAFKIIGMRSDDRTWYFGAASEREMKLWMAFFKVMMERAIHGKARDKSLRILKELKYRETKFVEGGEPASPTTAAAFEPGIYEDIEEPLEEEDYLPPRPNASMTRQLPVPPRNESLERRSPVHKSLLPVPPPRPEPARRELSLSVCSTASSDYIQPPEADVQQISEFRHQYGSQNKVAERTAPRLPSRPPALPPQPPSSNNQRQGPEGNSFRKKPFIETPLEGVDVKGIRAALKPVVPLKPRINPKPPTPVKPEMPLKPKPAERTVATKEAQYRHSAVREPVMPPQRDLLPETCLFGSSDKRTAEGLLYNFRMDGMYLMRLSGQCGGDAGKVLMVYNGSLHQCKHYKIFGNGISNFSLNSQPIFANMHEMLEYYSDNPLPNTTLRLSTPYPGVDDNL</sequence>
<evidence type="ECO:0000313" key="6">
    <source>
        <dbReference type="EnsemblMetazoa" id="XP_038070979.1"/>
    </source>
</evidence>
<feature type="region of interest" description="Disordered" evidence="3">
    <location>
        <begin position="223"/>
        <end position="272"/>
    </location>
</feature>
<dbReference type="PROSITE" id="PS50001">
    <property type="entry name" value="SH2"/>
    <property type="match status" value="1"/>
</dbReference>
<feature type="region of interest" description="Disordered" evidence="3">
    <location>
        <begin position="371"/>
        <end position="396"/>
    </location>
</feature>
<feature type="domain" description="SH2" evidence="4">
    <location>
        <begin position="425"/>
        <end position="521"/>
    </location>
</feature>